<dbReference type="Pfam" id="PF25764">
    <property type="entry name" value="KIF21A_4th"/>
    <property type="match status" value="1"/>
</dbReference>
<dbReference type="InterPro" id="IPR019821">
    <property type="entry name" value="Kinesin_motor_CS"/>
</dbReference>
<sequence length="982" mass="110980">MTEPAKVDPVKVNVRVRPLNSRELLESAQVVLSTNQTSIRIGAKTFAFDDVFPSESSQDDVYTRTAEPLLQRFLEGYNCTMLAYGQTGSGKTFTMGTEVSVTTIENENRGIIPRLIAALFQSIEESGCPASFLVNVSMLEVYQEEVADLLAAQKGPLQLRESKETGFFVQGLSSVKKTAVDEDECSFEAKFHLVDLAGSERLKKTQAEGECKKEGIKINEGLLALGNVISALSDGLKHIPYRDSKITRILQDSLGGNSCTVMIACVSPADTNGEETLSTLYYADRAKKIKNKAVVNADAGEAMIKGLRDQLLQLRHENTVLRSQSTTGPLAISSAGNENILAEYKEKAEMLEKKCLELTEQKITYAANVYKIEERADAFANEIEVVLEGTTPPEEKLVLITDLLTKFKGQEEDDAKEDVLMEEDTEDEDGEDTEQAYKKKCHTMDTNLECLLDAIREKERILANTNKSDSRLEDLQQQHQQAVNELQEKITAIEKEKALLADELRKTSKTNKLAEERRKKLQELEKEMATYKKKLQDIRRLEQFKQQNEKNTERMRSEIDQLKISRVQLLKQIRAESEKHRIWRAKQDRQMMVMKNKEKKIEMEAVRTKRTLTLQLDVYRKKYQEAISSNKRLQEQLMQSSTRKHNGKLSQEQLTHMVEEEVSLLRTSQEVKLNLANLREMRKQLAKKLAGVNAQLSSCQSGQPTKKRRTGIDGESVQDDIEETKRLLEEEAMEIRKEIDNCQLQIEELQEDSSKIDPEARFEVLCGKLTSNSDGKVVLRALFEMHIAEITAALDKEKENSEIKAKAESNKALEEQRAEEFRQIEMQQAELINRMDYLQNELANQLTELIGPAKEDAAMITAEQFQTIQAISNQFNSLRSKVMDLQSPQEQQSKRKVGQTVNSGSRFTMPSPITKGNRYSQRWDKPPLGPENEDPQNVTFLKCEEDTAASLNGTFTVGQEDATFILDSASSGRTGKSLGPPL</sequence>
<keyword evidence="3 7" id="KW-0547">Nucleotide-binding</keyword>
<gene>
    <name evidence="12" type="ORF">MSPICULIGERA_LOCUS12466</name>
</gene>
<keyword evidence="8" id="KW-0493">Microtubule</keyword>
<feature type="compositionally biased region" description="Acidic residues" evidence="10">
    <location>
        <begin position="413"/>
        <end position="434"/>
    </location>
</feature>
<evidence type="ECO:0000256" key="8">
    <source>
        <dbReference type="RuleBase" id="RU000394"/>
    </source>
</evidence>
<dbReference type="PRINTS" id="PR00380">
    <property type="entry name" value="KINESINHEAVY"/>
</dbReference>
<evidence type="ECO:0000259" key="11">
    <source>
        <dbReference type="PROSITE" id="PS50067"/>
    </source>
</evidence>
<dbReference type="PROSITE" id="PS00411">
    <property type="entry name" value="KINESIN_MOTOR_1"/>
    <property type="match status" value="1"/>
</dbReference>
<feature type="region of interest" description="Disordered" evidence="10">
    <location>
        <begin position="413"/>
        <end position="435"/>
    </location>
</feature>
<evidence type="ECO:0000256" key="6">
    <source>
        <dbReference type="ARBA" id="ARBA00023212"/>
    </source>
</evidence>
<keyword evidence="13" id="KW-1185">Reference proteome</keyword>
<dbReference type="PROSITE" id="PS50067">
    <property type="entry name" value="KINESIN_MOTOR_2"/>
    <property type="match status" value="1"/>
</dbReference>
<dbReference type="Pfam" id="PF00225">
    <property type="entry name" value="Kinesin"/>
    <property type="match status" value="1"/>
</dbReference>
<dbReference type="Pfam" id="PF16796">
    <property type="entry name" value="Microtub_bd"/>
    <property type="match status" value="1"/>
</dbReference>
<keyword evidence="5 9" id="KW-0175">Coiled coil</keyword>
<dbReference type="InterPro" id="IPR027417">
    <property type="entry name" value="P-loop_NTPase"/>
</dbReference>
<evidence type="ECO:0000256" key="3">
    <source>
        <dbReference type="ARBA" id="ARBA00022741"/>
    </source>
</evidence>
<comment type="subcellular location">
    <subcellularLocation>
        <location evidence="1">Cytoplasm</location>
        <location evidence="1">Cytoskeleton</location>
    </subcellularLocation>
</comment>
<evidence type="ECO:0000256" key="1">
    <source>
        <dbReference type="ARBA" id="ARBA00004245"/>
    </source>
</evidence>
<keyword evidence="2" id="KW-0963">Cytoplasm</keyword>
<dbReference type="SUPFAM" id="SSF52540">
    <property type="entry name" value="P-loop containing nucleoside triphosphate hydrolases"/>
    <property type="match status" value="1"/>
</dbReference>
<keyword evidence="6" id="KW-0206">Cytoskeleton</keyword>
<proteinExistence type="inferred from homology"/>
<dbReference type="GO" id="GO:0008017">
    <property type="term" value="F:microtubule binding"/>
    <property type="evidence" value="ECO:0007669"/>
    <property type="project" value="InterPro"/>
</dbReference>
<accession>A0AA36G0T4</accession>
<dbReference type="Proteomes" id="UP001177023">
    <property type="component" value="Unassembled WGS sequence"/>
</dbReference>
<feature type="region of interest" description="Disordered" evidence="10">
    <location>
        <begin position="887"/>
        <end position="936"/>
    </location>
</feature>
<feature type="compositionally biased region" description="Polar residues" evidence="10">
    <location>
        <begin position="899"/>
        <end position="908"/>
    </location>
</feature>
<dbReference type="PANTHER" id="PTHR47969">
    <property type="entry name" value="CHROMOSOME-ASSOCIATED KINESIN KIF4A-RELATED"/>
    <property type="match status" value="1"/>
</dbReference>
<evidence type="ECO:0000256" key="9">
    <source>
        <dbReference type="SAM" id="Coils"/>
    </source>
</evidence>
<dbReference type="GO" id="GO:0005874">
    <property type="term" value="C:microtubule"/>
    <property type="evidence" value="ECO:0007669"/>
    <property type="project" value="UniProtKB-KW"/>
</dbReference>
<protein>
    <recommendedName>
        <fullName evidence="8">Kinesin-like protein</fullName>
    </recommendedName>
</protein>
<name>A0AA36G0T4_9BILA</name>
<organism evidence="12 13">
    <name type="scientific">Mesorhabditis spiculigera</name>
    <dbReference type="NCBI Taxonomy" id="96644"/>
    <lineage>
        <taxon>Eukaryota</taxon>
        <taxon>Metazoa</taxon>
        <taxon>Ecdysozoa</taxon>
        <taxon>Nematoda</taxon>
        <taxon>Chromadorea</taxon>
        <taxon>Rhabditida</taxon>
        <taxon>Rhabditina</taxon>
        <taxon>Rhabditomorpha</taxon>
        <taxon>Rhabditoidea</taxon>
        <taxon>Rhabditidae</taxon>
        <taxon>Mesorhabditinae</taxon>
        <taxon>Mesorhabditis</taxon>
    </lineage>
</organism>
<feature type="domain" description="Kinesin motor" evidence="11">
    <location>
        <begin position="9"/>
        <end position="289"/>
    </location>
</feature>
<keyword evidence="4 7" id="KW-0067">ATP-binding</keyword>
<feature type="coiled-coil region" evidence="9">
    <location>
        <begin position="304"/>
        <end position="361"/>
    </location>
</feature>
<dbReference type="GO" id="GO:0005875">
    <property type="term" value="C:microtubule associated complex"/>
    <property type="evidence" value="ECO:0007669"/>
    <property type="project" value="TreeGrafter"/>
</dbReference>
<evidence type="ECO:0000313" key="12">
    <source>
        <dbReference type="EMBL" id="CAJ0574125.1"/>
    </source>
</evidence>
<reference evidence="12" key="1">
    <citation type="submission" date="2023-06" db="EMBL/GenBank/DDBJ databases">
        <authorList>
            <person name="Delattre M."/>
        </authorList>
    </citation>
    <scope>NUCLEOTIDE SEQUENCE</scope>
    <source>
        <strain evidence="12">AF72</strain>
    </source>
</reference>
<dbReference type="GO" id="GO:0005524">
    <property type="term" value="F:ATP binding"/>
    <property type="evidence" value="ECO:0007669"/>
    <property type="project" value="UniProtKB-UniRule"/>
</dbReference>
<dbReference type="SMART" id="SM00129">
    <property type="entry name" value="KISc"/>
    <property type="match status" value="1"/>
</dbReference>
<evidence type="ECO:0000256" key="10">
    <source>
        <dbReference type="SAM" id="MobiDB-lite"/>
    </source>
</evidence>
<dbReference type="Gene3D" id="3.40.850.10">
    <property type="entry name" value="Kinesin motor domain"/>
    <property type="match status" value="2"/>
</dbReference>
<feature type="binding site" evidence="7">
    <location>
        <begin position="85"/>
        <end position="92"/>
    </location>
    <ligand>
        <name>ATP</name>
        <dbReference type="ChEBI" id="CHEBI:30616"/>
    </ligand>
</feature>
<dbReference type="GO" id="GO:0007018">
    <property type="term" value="P:microtubule-based movement"/>
    <property type="evidence" value="ECO:0007669"/>
    <property type="project" value="InterPro"/>
</dbReference>
<evidence type="ECO:0000256" key="2">
    <source>
        <dbReference type="ARBA" id="ARBA00022490"/>
    </source>
</evidence>
<comment type="similarity">
    <text evidence="7 8">Belongs to the TRAFAC class myosin-kinesin ATPase superfamily. Kinesin family.</text>
</comment>
<feature type="coiled-coil region" evidence="9">
    <location>
        <begin position="796"/>
        <end position="830"/>
    </location>
</feature>
<feature type="region of interest" description="Disordered" evidence="10">
    <location>
        <begin position="696"/>
        <end position="716"/>
    </location>
</feature>
<dbReference type="InterPro" id="IPR027640">
    <property type="entry name" value="Kinesin-like_fam"/>
</dbReference>
<dbReference type="AlphaFoldDB" id="A0AA36G0T4"/>
<dbReference type="GO" id="GO:0007052">
    <property type="term" value="P:mitotic spindle organization"/>
    <property type="evidence" value="ECO:0007669"/>
    <property type="project" value="TreeGrafter"/>
</dbReference>
<evidence type="ECO:0000256" key="4">
    <source>
        <dbReference type="ARBA" id="ARBA00022840"/>
    </source>
</evidence>
<evidence type="ECO:0000256" key="5">
    <source>
        <dbReference type="ARBA" id="ARBA00023054"/>
    </source>
</evidence>
<keyword evidence="7 8" id="KW-0505">Motor protein</keyword>
<feature type="non-terminal residue" evidence="12">
    <location>
        <position position="982"/>
    </location>
</feature>
<dbReference type="InterPro" id="IPR036961">
    <property type="entry name" value="Kinesin_motor_dom_sf"/>
</dbReference>
<comment type="caution">
    <text evidence="12">The sequence shown here is derived from an EMBL/GenBank/DDBJ whole genome shotgun (WGS) entry which is preliminary data.</text>
</comment>
<dbReference type="InterPro" id="IPR031852">
    <property type="entry name" value="Vik1/Cik1_MT-bd"/>
</dbReference>
<evidence type="ECO:0000313" key="13">
    <source>
        <dbReference type="Proteomes" id="UP001177023"/>
    </source>
</evidence>
<dbReference type="GO" id="GO:0003777">
    <property type="term" value="F:microtubule motor activity"/>
    <property type="evidence" value="ECO:0007669"/>
    <property type="project" value="InterPro"/>
</dbReference>
<evidence type="ECO:0000256" key="7">
    <source>
        <dbReference type="PROSITE-ProRule" id="PRU00283"/>
    </source>
</evidence>
<feature type="coiled-coil region" evidence="9">
    <location>
        <begin position="465"/>
        <end position="565"/>
    </location>
</feature>
<dbReference type="EMBL" id="CATQJA010002626">
    <property type="protein sequence ID" value="CAJ0574125.1"/>
    <property type="molecule type" value="Genomic_DNA"/>
</dbReference>
<dbReference type="InterPro" id="IPR001752">
    <property type="entry name" value="Kinesin_motor_dom"/>
</dbReference>
<dbReference type="PANTHER" id="PTHR47969:SF15">
    <property type="entry name" value="CHROMOSOME-ASSOCIATED KINESIN KIF4A-RELATED"/>
    <property type="match status" value="1"/>
</dbReference>
<dbReference type="GO" id="GO:0051231">
    <property type="term" value="P:spindle elongation"/>
    <property type="evidence" value="ECO:0007669"/>
    <property type="project" value="TreeGrafter"/>
</dbReference>